<protein>
    <recommendedName>
        <fullName evidence="3">Thioredoxin domain-containing protein</fullName>
    </recommendedName>
</protein>
<keyword evidence="7" id="KW-1185">Reference proteome</keyword>
<evidence type="ECO:0000259" key="3">
    <source>
        <dbReference type="Pfam" id="PF00085"/>
    </source>
</evidence>
<comment type="caution">
    <text evidence="5">The sequence shown here is derived from an EMBL/GenBank/DDBJ whole genome shotgun (WGS) entry which is preliminary data.</text>
</comment>
<dbReference type="SUPFAM" id="SSF52833">
    <property type="entry name" value="Thioredoxin-like"/>
    <property type="match status" value="1"/>
</dbReference>
<evidence type="ECO:0000313" key="5">
    <source>
        <dbReference type="EMBL" id="CAE8698031.1"/>
    </source>
</evidence>
<reference evidence="5" key="1">
    <citation type="submission" date="2021-02" db="EMBL/GenBank/DDBJ databases">
        <authorList>
            <person name="Dougan E. K."/>
            <person name="Rhodes N."/>
            <person name="Thang M."/>
            <person name="Chan C."/>
        </authorList>
    </citation>
    <scope>NUCLEOTIDE SEQUENCE</scope>
</reference>
<dbReference type="InterPro" id="IPR051063">
    <property type="entry name" value="PDI"/>
</dbReference>
<dbReference type="EMBL" id="CAJNNW010028860">
    <property type="protein sequence ID" value="CAE8698031.1"/>
    <property type="molecule type" value="Genomic_DNA"/>
</dbReference>
<evidence type="ECO:0000313" key="7">
    <source>
        <dbReference type="Proteomes" id="UP000654075"/>
    </source>
</evidence>
<dbReference type="GO" id="GO:0003756">
    <property type="term" value="F:protein disulfide isomerase activity"/>
    <property type="evidence" value="ECO:0007669"/>
    <property type="project" value="TreeGrafter"/>
</dbReference>
<keyword evidence="2" id="KW-0732">Signal</keyword>
<dbReference type="InterPro" id="IPR013766">
    <property type="entry name" value="Thioredoxin_domain"/>
</dbReference>
<dbReference type="PANTHER" id="PTHR45672:SF3">
    <property type="entry name" value="THIOREDOXIN DOMAIN-CONTAINING PROTEIN 5"/>
    <property type="match status" value="1"/>
</dbReference>
<sequence length="154" mass="16624">MKPAWDQLMEAYTGHATAVVADVDCTADGKSLCDMVGVRGYPSIKWGSPDDLQDYKGGRTFDALKKFADESLKPMCGPANLDLCDDAKKAKITVLMQTSDAELDAMLSSIESAISLVEQTFKDGVAVLDARYKELSANKGPDFDAEVDKLLCCS</sequence>
<organism evidence="5 6">
    <name type="scientific">Polarella glacialis</name>
    <name type="common">Dinoflagellate</name>
    <dbReference type="NCBI Taxonomy" id="89957"/>
    <lineage>
        <taxon>Eukaryota</taxon>
        <taxon>Sar</taxon>
        <taxon>Alveolata</taxon>
        <taxon>Dinophyceae</taxon>
        <taxon>Suessiales</taxon>
        <taxon>Suessiaceae</taxon>
        <taxon>Polarella</taxon>
    </lineage>
</organism>
<dbReference type="Pfam" id="PF00085">
    <property type="entry name" value="Thioredoxin"/>
    <property type="match status" value="1"/>
</dbReference>
<evidence type="ECO:0000256" key="2">
    <source>
        <dbReference type="ARBA" id="ARBA00022729"/>
    </source>
</evidence>
<dbReference type="Proteomes" id="UP000654075">
    <property type="component" value="Unassembled WGS sequence"/>
</dbReference>
<dbReference type="GO" id="GO:0005783">
    <property type="term" value="C:endoplasmic reticulum"/>
    <property type="evidence" value="ECO:0007669"/>
    <property type="project" value="TreeGrafter"/>
</dbReference>
<dbReference type="OrthoDB" id="10264505at2759"/>
<dbReference type="GO" id="GO:0006457">
    <property type="term" value="P:protein folding"/>
    <property type="evidence" value="ECO:0007669"/>
    <property type="project" value="TreeGrafter"/>
</dbReference>
<evidence type="ECO:0000256" key="1">
    <source>
        <dbReference type="ARBA" id="ARBA00006347"/>
    </source>
</evidence>
<gene>
    <name evidence="4" type="ORF">PGLA1383_LOCUS6135</name>
    <name evidence="5" type="ORF">PGLA2088_LOCUS30535</name>
</gene>
<dbReference type="Proteomes" id="UP000626109">
    <property type="component" value="Unassembled WGS sequence"/>
</dbReference>
<dbReference type="CDD" id="cd02961">
    <property type="entry name" value="PDI_a_family"/>
    <property type="match status" value="1"/>
</dbReference>
<evidence type="ECO:0000313" key="6">
    <source>
        <dbReference type="Proteomes" id="UP000626109"/>
    </source>
</evidence>
<dbReference type="InterPro" id="IPR036249">
    <property type="entry name" value="Thioredoxin-like_sf"/>
</dbReference>
<proteinExistence type="inferred from homology"/>
<comment type="similarity">
    <text evidence="1">Belongs to the protein disulfide isomerase family.</text>
</comment>
<dbReference type="Gene3D" id="3.40.30.10">
    <property type="entry name" value="Glutaredoxin"/>
    <property type="match status" value="1"/>
</dbReference>
<evidence type="ECO:0000313" key="4">
    <source>
        <dbReference type="EMBL" id="CAE8587294.1"/>
    </source>
</evidence>
<dbReference type="PANTHER" id="PTHR45672">
    <property type="entry name" value="PROTEIN DISULFIDE-ISOMERASE C17H9.14C-RELATED"/>
    <property type="match status" value="1"/>
</dbReference>
<accession>A0A813KE63</accession>
<dbReference type="EMBL" id="CAJNNV010002501">
    <property type="protein sequence ID" value="CAE8587294.1"/>
    <property type="molecule type" value="Genomic_DNA"/>
</dbReference>
<name>A0A813KE63_POLGL</name>
<feature type="domain" description="Thioredoxin" evidence="3">
    <location>
        <begin position="1"/>
        <end position="69"/>
    </location>
</feature>
<dbReference type="AlphaFoldDB" id="A0A813KE63"/>